<dbReference type="InterPro" id="IPR005656">
    <property type="entry name" value="MmgE_PrpD"/>
</dbReference>
<keyword evidence="5" id="KW-1185">Reference proteome</keyword>
<name>A0A133U6M0_9EURY</name>
<feature type="domain" description="MmgE/PrpD N-terminal" evidence="2">
    <location>
        <begin position="6"/>
        <end position="234"/>
    </location>
</feature>
<dbReference type="Proteomes" id="UP000070589">
    <property type="component" value="Unassembled WGS sequence"/>
</dbReference>
<dbReference type="AlphaFoldDB" id="A0A133U6M0"/>
<dbReference type="InterPro" id="IPR045336">
    <property type="entry name" value="MmgE_PrpD_N"/>
</dbReference>
<protein>
    <recommendedName>
        <fullName evidence="6">2-methylcitrate dehydratase</fullName>
    </recommendedName>
</protein>
<dbReference type="Gene3D" id="1.10.4100.10">
    <property type="entry name" value="2-methylcitrate dehydratase PrpD"/>
    <property type="match status" value="1"/>
</dbReference>
<evidence type="ECO:0000313" key="4">
    <source>
        <dbReference type="EMBL" id="KXA89840.1"/>
    </source>
</evidence>
<gene>
    <name evidence="4" type="ORF">AKJ62_02240</name>
</gene>
<dbReference type="GO" id="GO:0016829">
    <property type="term" value="F:lyase activity"/>
    <property type="evidence" value="ECO:0007669"/>
    <property type="project" value="InterPro"/>
</dbReference>
<evidence type="ECO:0000259" key="3">
    <source>
        <dbReference type="Pfam" id="PF19305"/>
    </source>
</evidence>
<accession>A0A133U6M0</accession>
<comment type="caution">
    <text evidence="4">The sequence shown here is derived from an EMBL/GenBank/DDBJ whole genome shotgun (WGS) entry which is preliminary data.</text>
</comment>
<comment type="similarity">
    <text evidence="1">Belongs to the PrpD family.</text>
</comment>
<dbReference type="EMBL" id="LHXL01000021">
    <property type="protein sequence ID" value="KXA89840.1"/>
    <property type="molecule type" value="Genomic_DNA"/>
</dbReference>
<evidence type="ECO:0000259" key="2">
    <source>
        <dbReference type="Pfam" id="PF03972"/>
    </source>
</evidence>
<organism evidence="4 5">
    <name type="scientific">candidate division MSBL1 archaeon SCGC-AAA259D14</name>
    <dbReference type="NCBI Taxonomy" id="1698261"/>
    <lineage>
        <taxon>Archaea</taxon>
        <taxon>Methanobacteriati</taxon>
        <taxon>Methanobacteriota</taxon>
        <taxon>candidate division MSBL1</taxon>
    </lineage>
</organism>
<dbReference type="SUPFAM" id="SSF103378">
    <property type="entry name" value="2-methylcitrate dehydratase PrpD"/>
    <property type="match status" value="1"/>
</dbReference>
<dbReference type="Pfam" id="PF19305">
    <property type="entry name" value="MmgE_PrpD_C"/>
    <property type="match status" value="1"/>
</dbReference>
<evidence type="ECO:0000256" key="1">
    <source>
        <dbReference type="ARBA" id="ARBA00006174"/>
    </source>
</evidence>
<dbReference type="InterPro" id="IPR045337">
    <property type="entry name" value="MmgE_PrpD_C"/>
</dbReference>
<evidence type="ECO:0008006" key="6">
    <source>
        <dbReference type="Google" id="ProtNLM"/>
    </source>
</evidence>
<dbReference type="InterPro" id="IPR042188">
    <property type="entry name" value="MmgE/PrpD_sf_2"/>
</dbReference>
<dbReference type="Gene3D" id="3.30.1330.120">
    <property type="entry name" value="2-methylcitrate dehydratase PrpD"/>
    <property type="match status" value="1"/>
</dbReference>
<dbReference type="PANTHER" id="PTHR16943">
    <property type="entry name" value="2-METHYLCITRATE DEHYDRATASE-RELATED"/>
    <property type="match status" value="1"/>
</dbReference>
<feature type="domain" description="MmgE/PrpD C-terminal" evidence="3">
    <location>
        <begin position="272"/>
        <end position="439"/>
    </location>
</feature>
<dbReference type="InterPro" id="IPR042183">
    <property type="entry name" value="MmgE/PrpD_sf_1"/>
</dbReference>
<reference evidence="4 5" key="1">
    <citation type="journal article" date="2016" name="Sci. Rep.">
        <title>Metabolic traits of an uncultured archaeal lineage -MSBL1- from brine pools of the Red Sea.</title>
        <authorList>
            <person name="Mwirichia R."/>
            <person name="Alam I."/>
            <person name="Rashid M."/>
            <person name="Vinu M."/>
            <person name="Ba-Alawi W."/>
            <person name="Anthony Kamau A."/>
            <person name="Kamanda Ngugi D."/>
            <person name="Goker M."/>
            <person name="Klenk H.P."/>
            <person name="Bajic V."/>
            <person name="Stingl U."/>
        </authorList>
    </citation>
    <scope>NUCLEOTIDE SEQUENCE [LARGE SCALE GENOMIC DNA]</scope>
    <source>
        <strain evidence="4">SCGC-AAA259D14</strain>
    </source>
</reference>
<dbReference type="InterPro" id="IPR036148">
    <property type="entry name" value="MmgE/PrpD_sf"/>
</dbReference>
<proteinExistence type="inferred from homology"/>
<sequence>MLIVDRLAEYLSTENFESLPSRVVNVAKLHILDSIGNGLYNGSRGMHRDFMTAVKSIRNSGNCTVIGEKEKLSTTAAAFINSVQCGLYGGGHRRGYGHPSYSIIPAALATSESENVTGKDLITSVVCGFETFVRIGEAVHPGCYRRGFQTSAVVGPFSAAAAAGKCLSLNEKEIADSLKLAGVTGAGLVEALPTPGYSYMIARGCESGVLSTYLAREGLFGPDAIFEGELGEFSTGFAQAVAGEEYTLEEITWGLGNTYEILNGYIKFHGGCKIGHASMDLVTRMCQENDIGTEKGENIEEIQLKVSPRQANMNEALGLDTDPTTWKQAVFSIPFEVSVAIIEGVPVGPEKFTEEKIRNEKIRELMKKIEIEGEEGRKSRTAKGLIKTKDGKVYEEELDYPKGEPEWPLTEKEVKDKFKRLASYRITAEKADEIVEKVDKLEKINVENLMKHL</sequence>
<evidence type="ECO:0000313" key="5">
    <source>
        <dbReference type="Proteomes" id="UP000070589"/>
    </source>
</evidence>
<dbReference type="Pfam" id="PF03972">
    <property type="entry name" value="MmgE_PrpD_N"/>
    <property type="match status" value="1"/>
</dbReference>
<dbReference type="PANTHER" id="PTHR16943:SF8">
    <property type="entry name" value="2-METHYLCITRATE DEHYDRATASE"/>
    <property type="match status" value="1"/>
</dbReference>